<sequence>MSIEKKPGKLVQRVLLSVAHAIIRSRSRIKIERNDTVGLKPPYLILANHVTNWDPLYINCYVDEPISFVAGASLFRNPLLAKLLNYTGAIPKTKYKNDTRTIRGMLKAKQHGRVIGLFPEGNRNWDGTTEPLIFSTAKLVKMLDLPVVIATISGGHLSFPRWAESHRRGPLRISLVKKWEAGAFTNHTPEQIHELLTEALAHDDAEWQSHTGAAYYGKAPAHYLERLLFICPHCDAPGHLRSEQDLFGCTSCGYTVRYTPQGKFAPFTHSLRFSTTRDWNRWQLERLEQGLLEPGRLATWEQVMRDPVHLYVSEGEQPFQSLGTGQLQWSAAQEAALSFQGETGPSYSFPFSELEGLNVQLHHKFEFYAGDTLYRFLFYQPRTSAYKWLKFITALVQRTPRLN</sequence>
<name>A0A9X2BNV7_9BACL</name>
<keyword evidence="1" id="KW-0808">Transferase</keyword>
<organism evidence="4 5">
    <name type="scientific">Paenibacillus mellifer</name>
    <dbReference type="NCBI Taxonomy" id="2937794"/>
    <lineage>
        <taxon>Bacteria</taxon>
        <taxon>Bacillati</taxon>
        <taxon>Bacillota</taxon>
        <taxon>Bacilli</taxon>
        <taxon>Bacillales</taxon>
        <taxon>Paenibacillaceae</taxon>
        <taxon>Paenibacillus</taxon>
    </lineage>
</organism>
<dbReference type="CDD" id="cd07989">
    <property type="entry name" value="LPLAT_AGPAT-like"/>
    <property type="match status" value="1"/>
</dbReference>
<dbReference type="Proteomes" id="UP001139534">
    <property type="component" value="Unassembled WGS sequence"/>
</dbReference>
<dbReference type="InterPro" id="IPR002123">
    <property type="entry name" value="Plipid/glycerol_acylTrfase"/>
</dbReference>
<evidence type="ECO:0000259" key="3">
    <source>
        <dbReference type="SMART" id="SM00563"/>
    </source>
</evidence>
<evidence type="ECO:0000313" key="5">
    <source>
        <dbReference type="Proteomes" id="UP001139534"/>
    </source>
</evidence>
<feature type="domain" description="Phospholipid/glycerol acyltransferase" evidence="3">
    <location>
        <begin position="43"/>
        <end position="155"/>
    </location>
</feature>
<evidence type="ECO:0000313" key="4">
    <source>
        <dbReference type="EMBL" id="MCK8486483.1"/>
    </source>
</evidence>
<keyword evidence="2 4" id="KW-0012">Acyltransferase</keyword>
<gene>
    <name evidence="4" type="ORF">M0651_04760</name>
</gene>
<dbReference type="PANTHER" id="PTHR10434:SF11">
    <property type="entry name" value="1-ACYL-SN-GLYCEROL-3-PHOSPHATE ACYLTRANSFERASE"/>
    <property type="match status" value="1"/>
</dbReference>
<accession>A0A9X2BNV7</accession>
<dbReference type="GO" id="GO:0003841">
    <property type="term" value="F:1-acylglycerol-3-phosphate O-acyltransferase activity"/>
    <property type="evidence" value="ECO:0007669"/>
    <property type="project" value="TreeGrafter"/>
</dbReference>
<dbReference type="GO" id="GO:0006654">
    <property type="term" value="P:phosphatidic acid biosynthetic process"/>
    <property type="evidence" value="ECO:0007669"/>
    <property type="project" value="TreeGrafter"/>
</dbReference>
<reference evidence="4" key="1">
    <citation type="submission" date="2022-04" db="EMBL/GenBank/DDBJ databases">
        <authorList>
            <person name="Seo M.-J."/>
        </authorList>
    </citation>
    <scope>NUCLEOTIDE SEQUENCE</scope>
    <source>
        <strain evidence="4">MBLB2552</strain>
    </source>
</reference>
<dbReference type="AlphaFoldDB" id="A0A9X2BNV7"/>
<proteinExistence type="predicted"/>
<dbReference type="PANTHER" id="PTHR10434">
    <property type="entry name" value="1-ACYL-SN-GLYCEROL-3-PHOSPHATE ACYLTRANSFERASE"/>
    <property type="match status" value="1"/>
</dbReference>
<keyword evidence="5" id="KW-1185">Reference proteome</keyword>
<evidence type="ECO:0000256" key="2">
    <source>
        <dbReference type="ARBA" id="ARBA00023315"/>
    </source>
</evidence>
<dbReference type="RefSeq" id="WP_248550702.1">
    <property type="nucleotide sequence ID" value="NZ_JALPRK010000003.1"/>
</dbReference>
<protein>
    <submittedName>
        <fullName evidence="4">1-acyl-sn-glycerol-3-phosphate acyltransferase</fullName>
    </submittedName>
</protein>
<comment type="caution">
    <text evidence="4">The sequence shown here is derived from an EMBL/GenBank/DDBJ whole genome shotgun (WGS) entry which is preliminary data.</text>
</comment>
<dbReference type="SMART" id="SM00563">
    <property type="entry name" value="PlsC"/>
    <property type="match status" value="1"/>
</dbReference>
<dbReference type="SUPFAM" id="SSF69593">
    <property type="entry name" value="Glycerol-3-phosphate (1)-acyltransferase"/>
    <property type="match status" value="1"/>
</dbReference>
<dbReference type="EMBL" id="JALPRK010000003">
    <property type="protein sequence ID" value="MCK8486483.1"/>
    <property type="molecule type" value="Genomic_DNA"/>
</dbReference>
<evidence type="ECO:0000256" key="1">
    <source>
        <dbReference type="ARBA" id="ARBA00022679"/>
    </source>
</evidence>
<dbReference type="Pfam" id="PF01553">
    <property type="entry name" value="Acyltransferase"/>
    <property type="match status" value="1"/>
</dbReference>